<dbReference type="RefSeq" id="WP_089120695.1">
    <property type="nucleotide sequence ID" value="NZ_BCMI01000005.1"/>
</dbReference>
<evidence type="ECO:0000313" key="1">
    <source>
        <dbReference type="EMBL" id="GAX05381.1"/>
    </source>
</evidence>
<accession>A0A1Z5IVB5</accession>
<protein>
    <submittedName>
        <fullName evidence="1">Acetyl-CoA carboxylase</fullName>
    </submittedName>
</protein>
<evidence type="ECO:0000313" key="2">
    <source>
        <dbReference type="Proteomes" id="UP000198414"/>
    </source>
</evidence>
<proteinExistence type="predicted"/>
<dbReference type="AlphaFoldDB" id="A0A1Z5IVB5"/>
<dbReference type="OrthoDB" id="2248172at2"/>
<name>A0A1Z5IVB5_9LACO</name>
<reference evidence="1 2" key="1">
    <citation type="submission" date="2015-11" db="EMBL/GenBank/DDBJ databases">
        <title>Draft genome sequences of new species of the genus Lactobacillus isolated from orchardgrass silage.</title>
        <authorList>
            <person name="Tohno M."/>
            <person name="Tanizawa Y."/>
            <person name="Arita M."/>
        </authorList>
    </citation>
    <scope>NUCLEOTIDE SEQUENCE [LARGE SCALE GENOMIC DNA]</scope>
    <source>
        <strain evidence="1 2">IWT25</strain>
    </source>
</reference>
<dbReference type="EMBL" id="BCMI01000005">
    <property type="protein sequence ID" value="GAX05381.1"/>
    <property type="molecule type" value="Genomic_DNA"/>
</dbReference>
<gene>
    <name evidence="1" type="ORF">IWT25_00685</name>
</gene>
<comment type="caution">
    <text evidence="1">The sequence shown here is derived from an EMBL/GenBank/DDBJ whole genome shotgun (WGS) entry which is preliminary data.</text>
</comment>
<organism evidence="1 2">
    <name type="scientific">Secundilactobacillus pentosiphilus</name>
    <dbReference type="NCBI Taxonomy" id="1714682"/>
    <lineage>
        <taxon>Bacteria</taxon>
        <taxon>Bacillati</taxon>
        <taxon>Bacillota</taxon>
        <taxon>Bacilli</taxon>
        <taxon>Lactobacillales</taxon>
        <taxon>Lactobacillaceae</taxon>
        <taxon>Secundilactobacillus</taxon>
    </lineage>
</organism>
<sequence>MTPAKEAELIYSRIEPLFKHMSRTRYQISISNDPYDKTYNFFFESQHAGMRLKSTPLHSLTDYRLEFLEQVVDDLKKHTKLTIQYTGFAGEVWPVKQTVIQKSKNPLE</sequence>
<dbReference type="Proteomes" id="UP000198414">
    <property type="component" value="Unassembled WGS sequence"/>
</dbReference>